<proteinExistence type="predicted"/>
<evidence type="ECO:0000259" key="1">
    <source>
        <dbReference type="Pfam" id="PF20256"/>
    </source>
</evidence>
<feature type="domain" description="Aldehyde oxidase/xanthine dehydrogenase second molybdopterin binding" evidence="1">
    <location>
        <begin position="3"/>
        <end position="236"/>
    </location>
</feature>
<reference evidence="2 3" key="1">
    <citation type="submission" date="2024-06" db="EMBL/GenBank/DDBJ databases">
        <title>Genomic Encyclopedia of Type Strains, Phase IV (KMG-IV): sequencing the most valuable type-strain genomes for metagenomic binning, comparative biology and taxonomic classification.</title>
        <authorList>
            <person name="Goeker M."/>
        </authorList>
    </citation>
    <scope>NUCLEOTIDE SEQUENCE [LARGE SCALE GENOMIC DNA]</scope>
    <source>
        <strain evidence="2 3">DSM 19730</strain>
    </source>
</reference>
<dbReference type="Gene3D" id="3.30.365.10">
    <property type="entry name" value="Aldehyde oxidase/xanthine dehydrogenase, molybdopterin binding domain"/>
    <property type="match status" value="2"/>
</dbReference>
<dbReference type="PANTHER" id="PTHR11908">
    <property type="entry name" value="XANTHINE DEHYDROGENASE"/>
    <property type="match status" value="1"/>
</dbReference>
<name>A0ABV2KPA8_9HYPH</name>
<organism evidence="2 3">
    <name type="scientific">Aquamicrobium ahrensii</name>
    <dbReference type="NCBI Taxonomy" id="469551"/>
    <lineage>
        <taxon>Bacteria</taxon>
        <taxon>Pseudomonadati</taxon>
        <taxon>Pseudomonadota</taxon>
        <taxon>Alphaproteobacteria</taxon>
        <taxon>Hyphomicrobiales</taxon>
        <taxon>Phyllobacteriaceae</taxon>
        <taxon>Aquamicrobium</taxon>
    </lineage>
</organism>
<dbReference type="PANTHER" id="PTHR11908:SF157">
    <property type="entry name" value="XANTHINE DEHYDROGENASE SUBUNIT D-RELATED"/>
    <property type="match status" value="1"/>
</dbReference>
<dbReference type="Pfam" id="PF20256">
    <property type="entry name" value="MoCoBD_2"/>
    <property type="match status" value="1"/>
</dbReference>
<dbReference type="InterPro" id="IPR037165">
    <property type="entry name" value="AldOxase/xan_DH_Mopterin-bd_sf"/>
</dbReference>
<keyword evidence="3" id="KW-1185">Reference proteome</keyword>
<dbReference type="RefSeq" id="WP_354152762.1">
    <property type="nucleotide sequence ID" value="NZ_JBEPMN010000016.1"/>
</dbReference>
<dbReference type="InterPro" id="IPR046867">
    <property type="entry name" value="AldOxase/xan_DH_MoCoBD2"/>
</dbReference>
<gene>
    <name evidence="2" type="ORF">ABID44_003277</name>
</gene>
<dbReference type="EMBL" id="JBEPMN010000016">
    <property type="protein sequence ID" value="MET3662926.1"/>
    <property type="molecule type" value="Genomic_DNA"/>
</dbReference>
<comment type="caution">
    <text evidence="2">The sequence shown here is derived from an EMBL/GenBank/DDBJ whole genome shotgun (WGS) entry which is preliminary data.</text>
</comment>
<evidence type="ECO:0000313" key="2">
    <source>
        <dbReference type="EMBL" id="MET3662926.1"/>
    </source>
</evidence>
<dbReference type="SUPFAM" id="SSF56003">
    <property type="entry name" value="Molybdenum cofactor-binding domain"/>
    <property type="match status" value="1"/>
</dbReference>
<protein>
    <submittedName>
        <fullName evidence="2">CO/xanthine dehydrogenase Mo-binding subunit</fullName>
    </submittedName>
</protein>
<dbReference type="Proteomes" id="UP001549143">
    <property type="component" value="Unassembled WGS sequence"/>
</dbReference>
<evidence type="ECO:0000313" key="3">
    <source>
        <dbReference type="Proteomes" id="UP001549143"/>
    </source>
</evidence>
<dbReference type="InterPro" id="IPR016208">
    <property type="entry name" value="Ald_Oxase/xanthine_DH-like"/>
</dbReference>
<sequence>MANPSTIRCGVKRDGQVVLHQGAVDAGQGSNTVIPQIFADALGVGIDSLTIVGADTSLTPDCGRTSASRQTFVTGKAAQLAGEALRAEILRLSNGNLISTLEIRDRSIVVHGDSEIRTISLEDMPENDFGYVLMAEETFDPDTTSLGENGQGSPYAVYAFGAQIAEVEVDLELGYVKVVGFAAAHDVGRMVNPTLLEGQIEGAIAQGIGQALFEDFVPGKTENFHDYLLPTSCDVPPIDVTFIEERASAGPYGAKGIGEPSLVPTAAAILNAIRDATGSRVFEVPATPERVLAAIDRDRQNQSSFGNCGSARLRR</sequence>
<accession>A0ABV2KPA8</accession>